<dbReference type="InterPro" id="IPR036388">
    <property type="entry name" value="WH-like_DNA-bd_sf"/>
</dbReference>
<feature type="domain" description="HTH iclR-type" evidence="4">
    <location>
        <begin position="9"/>
        <end position="71"/>
    </location>
</feature>
<dbReference type="SUPFAM" id="SSF55781">
    <property type="entry name" value="GAF domain-like"/>
    <property type="match status" value="1"/>
</dbReference>
<dbReference type="Pfam" id="PF01614">
    <property type="entry name" value="IclR_C"/>
    <property type="match status" value="1"/>
</dbReference>
<evidence type="ECO:0000313" key="7">
    <source>
        <dbReference type="Proteomes" id="UP001589833"/>
    </source>
</evidence>
<feature type="domain" description="IclR-ED" evidence="5">
    <location>
        <begin position="72"/>
        <end position="255"/>
    </location>
</feature>
<organism evidence="6 7">
    <name type="scientific">Halalkalibacter alkalisediminis</name>
    <dbReference type="NCBI Taxonomy" id="935616"/>
    <lineage>
        <taxon>Bacteria</taxon>
        <taxon>Bacillati</taxon>
        <taxon>Bacillota</taxon>
        <taxon>Bacilli</taxon>
        <taxon>Bacillales</taxon>
        <taxon>Bacillaceae</taxon>
        <taxon>Halalkalibacter</taxon>
    </lineage>
</organism>
<dbReference type="Pfam" id="PF09339">
    <property type="entry name" value="HTH_IclR"/>
    <property type="match status" value="1"/>
</dbReference>
<gene>
    <name evidence="6" type="ORF">ACFFH4_14700</name>
</gene>
<dbReference type="PANTHER" id="PTHR30136:SF24">
    <property type="entry name" value="HTH-TYPE TRANSCRIPTIONAL REPRESSOR ALLR"/>
    <property type="match status" value="1"/>
</dbReference>
<dbReference type="SUPFAM" id="SSF46785">
    <property type="entry name" value="Winged helix' DNA-binding domain"/>
    <property type="match status" value="1"/>
</dbReference>
<proteinExistence type="predicted"/>
<reference evidence="6 7" key="1">
    <citation type="submission" date="2024-09" db="EMBL/GenBank/DDBJ databases">
        <authorList>
            <person name="Sun Q."/>
            <person name="Mori K."/>
        </authorList>
    </citation>
    <scope>NUCLEOTIDE SEQUENCE [LARGE SCALE GENOMIC DNA]</scope>
    <source>
        <strain evidence="6 7">NCAIM B.02301</strain>
    </source>
</reference>
<evidence type="ECO:0000256" key="1">
    <source>
        <dbReference type="ARBA" id="ARBA00023015"/>
    </source>
</evidence>
<dbReference type="EMBL" id="JBHLTR010000021">
    <property type="protein sequence ID" value="MFC0560283.1"/>
    <property type="molecule type" value="Genomic_DNA"/>
</dbReference>
<dbReference type="PANTHER" id="PTHR30136">
    <property type="entry name" value="HELIX-TURN-HELIX TRANSCRIPTIONAL REGULATOR, ICLR FAMILY"/>
    <property type="match status" value="1"/>
</dbReference>
<dbReference type="SMART" id="SM00346">
    <property type="entry name" value="HTH_ICLR"/>
    <property type="match status" value="1"/>
</dbReference>
<name>A0ABV6NJF5_9BACI</name>
<keyword evidence="1" id="KW-0805">Transcription regulation</keyword>
<dbReference type="Proteomes" id="UP001589833">
    <property type="component" value="Unassembled WGS sequence"/>
</dbReference>
<dbReference type="InterPro" id="IPR036390">
    <property type="entry name" value="WH_DNA-bd_sf"/>
</dbReference>
<dbReference type="Gene3D" id="3.30.450.40">
    <property type="match status" value="1"/>
</dbReference>
<keyword evidence="2" id="KW-0238">DNA-binding</keyword>
<dbReference type="PROSITE" id="PS51078">
    <property type="entry name" value="ICLR_ED"/>
    <property type="match status" value="1"/>
</dbReference>
<dbReference type="PROSITE" id="PS51077">
    <property type="entry name" value="HTH_ICLR"/>
    <property type="match status" value="1"/>
</dbReference>
<keyword evidence="7" id="KW-1185">Reference proteome</keyword>
<dbReference type="RefSeq" id="WP_273847218.1">
    <property type="nucleotide sequence ID" value="NZ_JAQQWT010000024.1"/>
</dbReference>
<dbReference type="Gene3D" id="1.10.10.10">
    <property type="entry name" value="Winged helix-like DNA-binding domain superfamily/Winged helix DNA-binding domain"/>
    <property type="match status" value="1"/>
</dbReference>
<accession>A0ABV6NJF5</accession>
<dbReference type="InterPro" id="IPR005471">
    <property type="entry name" value="Tscrpt_reg_IclR_N"/>
</dbReference>
<keyword evidence="3" id="KW-0804">Transcription</keyword>
<evidence type="ECO:0000313" key="6">
    <source>
        <dbReference type="EMBL" id="MFC0560283.1"/>
    </source>
</evidence>
<evidence type="ECO:0000256" key="2">
    <source>
        <dbReference type="ARBA" id="ARBA00023125"/>
    </source>
</evidence>
<dbReference type="InterPro" id="IPR050707">
    <property type="entry name" value="HTH_MetabolicPath_Reg"/>
</dbReference>
<comment type="caution">
    <text evidence="6">The sequence shown here is derived from an EMBL/GenBank/DDBJ whole genome shotgun (WGS) entry which is preliminary data.</text>
</comment>
<evidence type="ECO:0000259" key="5">
    <source>
        <dbReference type="PROSITE" id="PS51078"/>
    </source>
</evidence>
<dbReference type="InterPro" id="IPR029016">
    <property type="entry name" value="GAF-like_dom_sf"/>
</dbReference>
<evidence type="ECO:0000259" key="4">
    <source>
        <dbReference type="PROSITE" id="PS51077"/>
    </source>
</evidence>
<sequence>MRDLNLEPIQSLERAIQILNCFSFEKTELSIDEIMKKTKLAKTTTYRLLWTLERNYLIQYNQKTNQYRLGTRLLEYGGIVLEHLDIRREAEPIMLKLYEETGHSVILAQPQSETIQYVLRFDSDEGLQPNNFVGRRRIIHNGALGIVLLAYMDEEFVQNLLQDFPLESFTPKTETDEQVFLKRLIKIRDNGFYVDEDETFIGYTAIAAPIFQGKKQVVASIGISGPTFKMEGDRREQLIEKIKKAALDISIEMGQSVSTL</sequence>
<dbReference type="InterPro" id="IPR014757">
    <property type="entry name" value="Tscrpt_reg_IclR_C"/>
</dbReference>
<protein>
    <submittedName>
        <fullName evidence="6">IclR family transcriptional regulator</fullName>
    </submittedName>
</protein>
<evidence type="ECO:0000256" key="3">
    <source>
        <dbReference type="ARBA" id="ARBA00023163"/>
    </source>
</evidence>